<gene>
    <name evidence="2" type="ORF">SAMN05192551_1172</name>
</gene>
<evidence type="ECO:0000313" key="2">
    <source>
        <dbReference type="EMBL" id="SFI39585.1"/>
    </source>
</evidence>
<name>A0A1I3HV25_9FIRM</name>
<dbReference type="Proteomes" id="UP000199287">
    <property type="component" value="Unassembled WGS sequence"/>
</dbReference>
<reference evidence="3" key="1">
    <citation type="submission" date="2016-10" db="EMBL/GenBank/DDBJ databases">
        <authorList>
            <person name="Varghese N."/>
            <person name="Submissions S."/>
        </authorList>
    </citation>
    <scope>NUCLEOTIDE SEQUENCE [LARGE SCALE GENOMIC DNA]</scope>
    <source>
        <strain evidence="3">Z-7934</strain>
    </source>
</reference>
<proteinExistence type="predicted"/>
<feature type="compositionally biased region" description="Acidic residues" evidence="1">
    <location>
        <begin position="45"/>
        <end position="75"/>
    </location>
</feature>
<accession>A0A1I3HV25</accession>
<sequence length="83" mass="9072">MPDTLESIGFNAFGGNQNIILRGSVGSLAEIYAQESNISFSLDTADSEQESEDSEDSQDEPEDTEDEEQEAEDSEIGLFITFS</sequence>
<dbReference type="EMBL" id="FOQA01000017">
    <property type="protein sequence ID" value="SFI39585.1"/>
    <property type="molecule type" value="Genomic_DNA"/>
</dbReference>
<evidence type="ECO:0000256" key="1">
    <source>
        <dbReference type="SAM" id="MobiDB-lite"/>
    </source>
</evidence>
<dbReference type="AlphaFoldDB" id="A0A1I3HV25"/>
<organism evidence="2 3">
    <name type="scientific">Tindallia magadiensis</name>
    <dbReference type="NCBI Taxonomy" id="69895"/>
    <lineage>
        <taxon>Bacteria</taxon>
        <taxon>Bacillati</taxon>
        <taxon>Bacillota</taxon>
        <taxon>Clostridia</taxon>
        <taxon>Peptostreptococcales</taxon>
        <taxon>Tindalliaceae</taxon>
        <taxon>Tindallia</taxon>
    </lineage>
</organism>
<keyword evidence="3" id="KW-1185">Reference proteome</keyword>
<feature type="region of interest" description="Disordered" evidence="1">
    <location>
        <begin position="39"/>
        <end position="83"/>
    </location>
</feature>
<protein>
    <submittedName>
        <fullName evidence="2">Uncharacterized protein</fullName>
    </submittedName>
</protein>
<evidence type="ECO:0000313" key="3">
    <source>
        <dbReference type="Proteomes" id="UP000199287"/>
    </source>
</evidence>